<dbReference type="GO" id="GO:0008237">
    <property type="term" value="F:metallopeptidase activity"/>
    <property type="evidence" value="ECO:0007669"/>
    <property type="project" value="InterPro"/>
</dbReference>
<dbReference type="AlphaFoldDB" id="A0A420WZQ1"/>
<sequence>MSWLRSLRTRHALTHHPLPEADWQAAVARLPILAGFDGATLDELGRRAWRRLFELRVTLAGEAPWSHTDRLALAAQIDLMTLGWQHHAEAFANLHEVIVLPDAFHRRVEEMDEAGVVHEYVDERAGETSYQGPIVLSRTDLEASGHWNGFNVVIHEFAHKLDMGNSMEVDGCPPLPRDISGREWYRIFTAAWDELQACLEAGHPTLVDEYAATHPGECFAVCCETFFTAPAQLNGHWPELYRLLARYFRQDPFARWQQLSHDAPSTAMF</sequence>
<reference evidence="1 2" key="1">
    <citation type="submission" date="2018-10" db="EMBL/GenBank/DDBJ databases">
        <title>Genomic Encyclopedia of Type Strains, Phase IV (KMG-IV): sequencing the most valuable type-strain genomes for metagenomic binning, comparative biology and taxonomic classification.</title>
        <authorList>
            <person name="Goeker M."/>
        </authorList>
    </citation>
    <scope>NUCLEOTIDE SEQUENCE [LARGE SCALE GENOMIC DNA]</scope>
    <source>
        <strain evidence="1 2">DSM 23229</strain>
    </source>
</reference>
<dbReference type="CDD" id="cd20169">
    <property type="entry name" value="Peptidase_M90_mtfA"/>
    <property type="match status" value="1"/>
</dbReference>
<dbReference type="Gene3D" id="3.40.390.10">
    <property type="entry name" value="Collagenase (Catalytic Domain)"/>
    <property type="match status" value="1"/>
</dbReference>
<dbReference type="InterPro" id="IPR010384">
    <property type="entry name" value="MtfA_fam"/>
</dbReference>
<evidence type="ECO:0000313" key="1">
    <source>
        <dbReference type="EMBL" id="RKR06836.1"/>
    </source>
</evidence>
<dbReference type="GO" id="GO:0005829">
    <property type="term" value="C:cytosol"/>
    <property type="evidence" value="ECO:0007669"/>
    <property type="project" value="TreeGrafter"/>
</dbReference>
<dbReference type="InterPro" id="IPR042252">
    <property type="entry name" value="MtfA_N"/>
</dbReference>
<keyword evidence="2" id="KW-1185">Reference proteome</keyword>
<dbReference type="Proteomes" id="UP000281975">
    <property type="component" value="Unassembled WGS sequence"/>
</dbReference>
<protein>
    <recommendedName>
        <fullName evidence="3">Zinc-dependent peptidase</fullName>
    </recommendedName>
</protein>
<accession>A0A420WZQ1</accession>
<evidence type="ECO:0000313" key="2">
    <source>
        <dbReference type="Proteomes" id="UP000281975"/>
    </source>
</evidence>
<proteinExistence type="predicted"/>
<dbReference type="Pfam" id="PF06167">
    <property type="entry name" value="Peptidase_M90"/>
    <property type="match status" value="1"/>
</dbReference>
<dbReference type="GO" id="GO:0004177">
    <property type="term" value="F:aminopeptidase activity"/>
    <property type="evidence" value="ECO:0007669"/>
    <property type="project" value="TreeGrafter"/>
</dbReference>
<dbReference type="SUPFAM" id="SSF55486">
    <property type="entry name" value="Metalloproteases ('zincins'), catalytic domain"/>
    <property type="match status" value="1"/>
</dbReference>
<organism evidence="1 2">
    <name type="scientific">Kushneria sinocarnis</name>
    <dbReference type="NCBI Taxonomy" id="595502"/>
    <lineage>
        <taxon>Bacteria</taxon>
        <taxon>Pseudomonadati</taxon>
        <taxon>Pseudomonadota</taxon>
        <taxon>Gammaproteobacteria</taxon>
        <taxon>Oceanospirillales</taxon>
        <taxon>Halomonadaceae</taxon>
        <taxon>Kushneria</taxon>
    </lineage>
</organism>
<evidence type="ECO:0008006" key="3">
    <source>
        <dbReference type="Google" id="ProtNLM"/>
    </source>
</evidence>
<dbReference type="Gene3D" id="1.10.472.150">
    <property type="entry name" value="Glucose-regulated metallo-peptidase M90, N-terminal domain"/>
    <property type="match status" value="1"/>
</dbReference>
<dbReference type="RefSeq" id="WP_121171541.1">
    <property type="nucleotide sequence ID" value="NZ_RBIN01000002.1"/>
</dbReference>
<dbReference type="OrthoDB" id="9786424at2"/>
<dbReference type="InterPro" id="IPR024079">
    <property type="entry name" value="MetalloPept_cat_dom_sf"/>
</dbReference>
<dbReference type="EMBL" id="RBIN01000002">
    <property type="protein sequence ID" value="RKR06836.1"/>
    <property type="molecule type" value="Genomic_DNA"/>
</dbReference>
<dbReference type="PANTHER" id="PTHR30164">
    <property type="entry name" value="MTFA PEPTIDASE"/>
    <property type="match status" value="1"/>
</dbReference>
<comment type="caution">
    <text evidence="1">The sequence shown here is derived from an EMBL/GenBank/DDBJ whole genome shotgun (WGS) entry which is preliminary data.</text>
</comment>
<name>A0A420WZQ1_9GAMM</name>
<dbReference type="PANTHER" id="PTHR30164:SF2">
    <property type="entry name" value="PROTEIN MTFA"/>
    <property type="match status" value="1"/>
</dbReference>
<gene>
    <name evidence="1" type="ORF">C7446_0835</name>
</gene>